<dbReference type="EMBL" id="JABFAE010000001">
    <property type="protein sequence ID" value="MBA0821157.1"/>
    <property type="molecule type" value="Genomic_DNA"/>
</dbReference>
<proteinExistence type="predicted"/>
<keyword evidence="2" id="KW-1185">Reference proteome</keyword>
<reference evidence="1 2" key="1">
    <citation type="journal article" date="2019" name="Genome Biol. Evol.">
        <title>Insights into the evolution of the New World diploid cottons (Gossypium, subgenus Houzingenia) based on genome sequencing.</title>
        <authorList>
            <person name="Grover C.E."/>
            <person name="Arick M.A. 2nd"/>
            <person name="Thrash A."/>
            <person name="Conover J.L."/>
            <person name="Sanders W.S."/>
            <person name="Peterson D.G."/>
            <person name="Frelichowski J.E."/>
            <person name="Scheffler J.A."/>
            <person name="Scheffler B.E."/>
            <person name="Wendel J.F."/>
        </authorList>
    </citation>
    <scope>NUCLEOTIDE SEQUENCE [LARGE SCALE GENOMIC DNA]</scope>
    <source>
        <strain evidence="1">6</strain>
        <tissue evidence="1">Leaf</tissue>
    </source>
</reference>
<comment type="caution">
    <text evidence="1">The sequence shown here is derived from an EMBL/GenBank/DDBJ whole genome shotgun (WGS) entry which is preliminary data.</text>
</comment>
<protein>
    <submittedName>
        <fullName evidence="1">Uncharacterized protein</fullName>
    </submittedName>
</protein>
<dbReference type="AlphaFoldDB" id="A0A7J9IGA6"/>
<accession>A0A7J9IGA6</accession>
<name>A0A7J9IGA6_9ROSI</name>
<evidence type="ECO:0000313" key="1">
    <source>
        <dbReference type="EMBL" id="MBA0821157.1"/>
    </source>
</evidence>
<evidence type="ECO:0000313" key="2">
    <source>
        <dbReference type="Proteomes" id="UP000593575"/>
    </source>
</evidence>
<gene>
    <name evidence="1" type="ORF">Goarm_018031</name>
</gene>
<organism evidence="1 2">
    <name type="scientific">Gossypium armourianum</name>
    <dbReference type="NCBI Taxonomy" id="34283"/>
    <lineage>
        <taxon>Eukaryota</taxon>
        <taxon>Viridiplantae</taxon>
        <taxon>Streptophyta</taxon>
        <taxon>Embryophyta</taxon>
        <taxon>Tracheophyta</taxon>
        <taxon>Spermatophyta</taxon>
        <taxon>Magnoliopsida</taxon>
        <taxon>eudicotyledons</taxon>
        <taxon>Gunneridae</taxon>
        <taxon>Pentapetalae</taxon>
        <taxon>rosids</taxon>
        <taxon>malvids</taxon>
        <taxon>Malvales</taxon>
        <taxon>Malvaceae</taxon>
        <taxon>Malvoideae</taxon>
        <taxon>Gossypium</taxon>
    </lineage>
</organism>
<sequence>MARGIPDYDDGGSFYDHTGGGGGSGGQYFTQSSSLSTSSSSDSLYHSSINRGTIGDVFFGTDDIRDTRDLLYKEDVLESYQKETAQKYLRQRSKKRSISNFGYITDIIVDYRRWGRMSRAVRIECFGLSIKLIEGFRMFFILEMDHDYGRDYVRFGMRFEMELLGFWAMGVLLTFGEMFGSMEFSFLLPTQCLVKIAPIRPPCGEEIMDWPGWKWDEGEFSLQNQHMQPWIKCGKVLTNVERVKRHLTMDSGFHICGTNVEDIDNVLRRCSMTILCWNSLVNNDS</sequence>
<dbReference type="Proteomes" id="UP000593575">
    <property type="component" value="Unassembled WGS sequence"/>
</dbReference>